<dbReference type="EMBL" id="QSHZ01000008">
    <property type="protein sequence ID" value="RHC56572.1"/>
    <property type="molecule type" value="Genomic_DNA"/>
</dbReference>
<dbReference type="GO" id="GO:0003677">
    <property type="term" value="F:DNA binding"/>
    <property type="evidence" value="ECO:0007669"/>
    <property type="project" value="UniProtKB-KW"/>
</dbReference>
<dbReference type="PROSITE" id="PS50949">
    <property type="entry name" value="HTH_GNTR"/>
    <property type="match status" value="1"/>
</dbReference>
<dbReference type="RefSeq" id="WP_002568496.1">
    <property type="nucleotide sequence ID" value="NZ_BAABXO010000001.1"/>
</dbReference>
<dbReference type="AlphaFoldDB" id="A0A412YVF0"/>
<reference evidence="7 8" key="1">
    <citation type="submission" date="2018-08" db="EMBL/GenBank/DDBJ databases">
        <title>A genome reference for cultivated species of the human gut microbiota.</title>
        <authorList>
            <person name="Zou Y."/>
            <person name="Xue W."/>
            <person name="Luo G."/>
        </authorList>
    </citation>
    <scope>NUCLEOTIDE SEQUENCE [LARGE SCALE GENOMIC DNA]</scope>
    <source>
        <strain evidence="5 8">AF14-18</strain>
        <strain evidence="6 7">AM35-14</strain>
    </source>
</reference>
<organism evidence="5 8">
    <name type="scientific">Enterocloster bolteae</name>
    <dbReference type="NCBI Taxonomy" id="208479"/>
    <lineage>
        <taxon>Bacteria</taxon>
        <taxon>Bacillati</taxon>
        <taxon>Bacillota</taxon>
        <taxon>Clostridia</taxon>
        <taxon>Lachnospirales</taxon>
        <taxon>Lachnospiraceae</taxon>
        <taxon>Enterocloster</taxon>
    </lineage>
</organism>
<dbReference type="GO" id="GO:0003700">
    <property type="term" value="F:DNA-binding transcription factor activity"/>
    <property type="evidence" value="ECO:0007669"/>
    <property type="project" value="InterPro"/>
</dbReference>
<gene>
    <name evidence="6" type="ORF">DW839_09675</name>
    <name evidence="5" type="ORF">DWW02_26845</name>
</gene>
<dbReference type="InterPro" id="IPR036390">
    <property type="entry name" value="WH_DNA-bd_sf"/>
</dbReference>
<dbReference type="Proteomes" id="UP000284543">
    <property type="component" value="Unassembled WGS sequence"/>
</dbReference>
<evidence type="ECO:0000313" key="5">
    <source>
        <dbReference type="EMBL" id="RGV70729.1"/>
    </source>
</evidence>
<dbReference type="Gene3D" id="1.10.10.10">
    <property type="entry name" value="Winged helix-like DNA-binding domain superfamily/Winged helix DNA-binding domain"/>
    <property type="match status" value="1"/>
</dbReference>
<evidence type="ECO:0000259" key="4">
    <source>
        <dbReference type="PROSITE" id="PS50949"/>
    </source>
</evidence>
<comment type="caution">
    <text evidence="5">The sequence shown here is derived from an EMBL/GenBank/DDBJ whole genome shotgun (WGS) entry which is preliminary data.</text>
</comment>
<dbReference type="Gene3D" id="1.20.120.530">
    <property type="entry name" value="GntR ligand-binding domain-like"/>
    <property type="match status" value="1"/>
</dbReference>
<name>A0A412YVF0_9FIRM</name>
<keyword evidence="2" id="KW-0238">DNA-binding</keyword>
<evidence type="ECO:0000313" key="6">
    <source>
        <dbReference type="EMBL" id="RHC56572.1"/>
    </source>
</evidence>
<dbReference type="InterPro" id="IPR036388">
    <property type="entry name" value="WH-like_DNA-bd_sf"/>
</dbReference>
<dbReference type="Proteomes" id="UP000283975">
    <property type="component" value="Unassembled WGS sequence"/>
</dbReference>
<dbReference type="Pfam" id="PF07729">
    <property type="entry name" value="FCD"/>
    <property type="match status" value="1"/>
</dbReference>
<dbReference type="SMART" id="SM00895">
    <property type="entry name" value="FCD"/>
    <property type="match status" value="1"/>
</dbReference>
<dbReference type="PANTHER" id="PTHR43537:SF24">
    <property type="entry name" value="GLUCONATE OPERON TRANSCRIPTIONAL REPRESSOR"/>
    <property type="match status" value="1"/>
</dbReference>
<feature type="domain" description="HTH gntR-type" evidence="4">
    <location>
        <begin position="8"/>
        <end position="75"/>
    </location>
</feature>
<dbReference type="InterPro" id="IPR008920">
    <property type="entry name" value="TF_FadR/GntR_C"/>
</dbReference>
<dbReference type="SMART" id="SM00345">
    <property type="entry name" value="HTH_GNTR"/>
    <property type="match status" value="1"/>
</dbReference>
<protein>
    <submittedName>
        <fullName evidence="5">GntR family transcriptional regulator</fullName>
    </submittedName>
</protein>
<evidence type="ECO:0000256" key="2">
    <source>
        <dbReference type="ARBA" id="ARBA00023125"/>
    </source>
</evidence>
<keyword evidence="1" id="KW-0805">Transcription regulation</keyword>
<dbReference type="KEGG" id="cbol:CGC65_22100"/>
<evidence type="ECO:0000313" key="8">
    <source>
        <dbReference type="Proteomes" id="UP000284543"/>
    </source>
</evidence>
<dbReference type="InterPro" id="IPR011711">
    <property type="entry name" value="GntR_C"/>
</dbReference>
<keyword evidence="3" id="KW-0804">Transcription</keyword>
<evidence type="ECO:0000256" key="1">
    <source>
        <dbReference type="ARBA" id="ARBA00023015"/>
    </source>
</evidence>
<evidence type="ECO:0000313" key="7">
    <source>
        <dbReference type="Proteomes" id="UP000283975"/>
    </source>
</evidence>
<dbReference type="SUPFAM" id="SSF46785">
    <property type="entry name" value="Winged helix' DNA-binding domain"/>
    <property type="match status" value="1"/>
</dbReference>
<dbReference type="InterPro" id="IPR000524">
    <property type="entry name" value="Tscrpt_reg_HTH_GntR"/>
</dbReference>
<dbReference type="SUPFAM" id="SSF48008">
    <property type="entry name" value="GntR ligand-binding domain-like"/>
    <property type="match status" value="1"/>
</dbReference>
<sequence>MDNQSPKLSLKDTVYQQLIELICQGKLLPDTLFTENHMISYFGVSKSPVREALIQLCHENVLKSIPRCGYQVTAISSKNVRDVTELRLYLELSSLPKVMENITTADIEELKRQNQVRLVNPEKKDLWIAWRNNYQFHMTVVRLAGNEQVNNAMEQAMTTYRRAYAQLYTLKKDVIAANKASYHDFFVSSLERHDVFSAHEYLKKDILFMEDELLGTGITT</sequence>
<accession>A0A412YVF0</accession>
<proteinExistence type="predicted"/>
<dbReference type="EMBL" id="QRZM01000019">
    <property type="protein sequence ID" value="RGV70729.1"/>
    <property type="molecule type" value="Genomic_DNA"/>
</dbReference>
<evidence type="ECO:0000256" key="3">
    <source>
        <dbReference type="ARBA" id="ARBA00023163"/>
    </source>
</evidence>
<dbReference type="Pfam" id="PF00392">
    <property type="entry name" value="GntR"/>
    <property type="match status" value="1"/>
</dbReference>
<dbReference type="PANTHER" id="PTHR43537">
    <property type="entry name" value="TRANSCRIPTIONAL REGULATOR, GNTR FAMILY"/>
    <property type="match status" value="1"/>
</dbReference>